<name>A0A4C1WRW1_EUMVA</name>
<keyword evidence="3" id="KW-1185">Reference proteome</keyword>
<dbReference type="AlphaFoldDB" id="A0A4C1WRW1"/>
<accession>A0A4C1WRW1</accession>
<gene>
    <name evidence="2" type="ORF">EVAR_44293_1</name>
</gene>
<evidence type="ECO:0000256" key="1">
    <source>
        <dbReference type="SAM" id="MobiDB-lite"/>
    </source>
</evidence>
<comment type="caution">
    <text evidence="2">The sequence shown here is derived from an EMBL/GenBank/DDBJ whole genome shotgun (WGS) entry which is preliminary data.</text>
</comment>
<reference evidence="2 3" key="1">
    <citation type="journal article" date="2019" name="Commun. Biol.">
        <title>The bagworm genome reveals a unique fibroin gene that provides high tensile strength.</title>
        <authorList>
            <person name="Kono N."/>
            <person name="Nakamura H."/>
            <person name="Ohtoshi R."/>
            <person name="Tomita M."/>
            <person name="Numata K."/>
            <person name="Arakawa K."/>
        </authorList>
    </citation>
    <scope>NUCLEOTIDE SEQUENCE [LARGE SCALE GENOMIC DNA]</scope>
</reference>
<organism evidence="2 3">
    <name type="scientific">Eumeta variegata</name>
    <name type="common">Bagworm moth</name>
    <name type="synonym">Eumeta japonica</name>
    <dbReference type="NCBI Taxonomy" id="151549"/>
    <lineage>
        <taxon>Eukaryota</taxon>
        <taxon>Metazoa</taxon>
        <taxon>Ecdysozoa</taxon>
        <taxon>Arthropoda</taxon>
        <taxon>Hexapoda</taxon>
        <taxon>Insecta</taxon>
        <taxon>Pterygota</taxon>
        <taxon>Neoptera</taxon>
        <taxon>Endopterygota</taxon>
        <taxon>Lepidoptera</taxon>
        <taxon>Glossata</taxon>
        <taxon>Ditrysia</taxon>
        <taxon>Tineoidea</taxon>
        <taxon>Psychidae</taxon>
        <taxon>Oiketicinae</taxon>
        <taxon>Eumeta</taxon>
    </lineage>
</organism>
<dbReference type="EMBL" id="BGZK01000620">
    <property type="protein sequence ID" value="GBP53292.1"/>
    <property type="molecule type" value="Genomic_DNA"/>
</dbReference>
<dbReference type="Proteomes" id="UP000299102">
    <property type="component" value="Unassembled WGS sequence"/>
</dbReference>
<evidence type="ECO:0000313" key="2">
    <source>
        <dbReference type="EMBL" id="GBP53292.1"/>
    </source>
</evidence>
<sequence length="110" mass="12787">MATRFEAPHVCRARTRRVLRKGGAWNVEEATSSAPSLERVWGCAPGRRFAKVRPFPARRELKRNYFKRFKCYLHYICFKVETYTSYATPSRDAGTRPRSRGPVEGPQQYS</sequence>
<proteinExistence type="predicted"/>
<evidence type="ECO:0000313" key="3">
    <source>
        <dbReference type="Proteomes" id="UP000299102"/>
    </source>
</evidence>
<protein>
    <submittedName>
        <fullName evidence="2">Uncharacterized protein</fullName>
    </submittedName>
</protein>
<feature type="region of interest" description="Disordered" evidence="1">
    <location>
        <begin position="87"/>
        <end position="110"/>
    </location>
</feature>